<dbReference type="GO" id="GO:0016758">
    <property type="term" value="F:hexosyltransferase activity"/>
    <property type="evidence" value="ECO:0007669"/>
    <property type="project" value="UniProtKB-ARBA"/>
</dbReference>
<reference evidence="2 3" key="1">
    <citation type="journal article" date="2019" name="Nat. Med.">
        <title>A library of human gut bacterial isolates paired with longitudinal multiomics data enables mechanistic microbiome research.</title>
        <authorList>
            <person name="Poyet M."/>
            <person name="Groussin M."/>
            <person name="Gibbons S.M."/>
            <person name="Avila-Pacheco J."/>
            <person name="Jiang X."/>
            <person name="Kearney S.M."/>
            <person name="Perrotta A.R."/>
            <person name="Berdy B."/>
            <person name="Zhao S."/>
            <person name="Lieberman T.D."/>
            <person name="Swanson P.K."/>
            <person name="Smith M."/>
            <person name="Roesemann S."/>
            <person name="Alexander J.E."/>
            <person name="Rich S.A."/>
            <person name="Livny J."/>
            <person name="Vlamakis H."/>
            <person name="Clish C."/>
            <person name="Bullock K."/>
            <person name="Deik A."/>
            <person name="Scott J."/>
            <person name="Pierce K.A."/>
            <person name="Xavier R.J."/>
            <person name="Alm E.J."/>
        </authorList>
    </citation>
    <scope>NUCLEOTIDE SEQUENCE [LARGE SCALE GENOMIC DNA]</scope>
    <source>
        <strain evidence="2 3">BIOML-A14</strain>
    </source>
</reference>
<dbReference type="EMBL" id="VWFO01000294">
    <property type="protein sequence ID" value="KAA4656994.1"/>
    <property type="molecule type" value="Genomic_DNA"/>
</dbReference>
<sequence length="188" mass="21230">MDDIKYSIIIPCYNSSDTIKRALDSVTQQTYKGRFEVLVVDDCSKDNSQDVIKDYISKTKVCVRLICNEVNCGPGVSRNRAIMQARGSYFAFMDSDDYVDSSLLQKVDDKINNTNAEIIYFGIRQIFGKKVIETHCHPRSSKEDYMALATGSLCMFVSAAFLWNRIELPPISNSEDIAVIPILMSRAK</sequence>
<dbReference type="AlphaFoldDB" id="A0A642C480"/>
<comment type="caution">
    <text evidence="2">The sequence shown here is derived from an EMBL/GenBank/DDBJ whole genome shotgun (WGS) entry which is preliminary data.</text>
</comment>
<dbReference type="SUPFAM" id="SSF53448">
    <property type="entry name" value="Nucleotide-diphospho-sugar transferases"/>
    <property type="match status" value="1"/>
</dbReference>
<evidence type="ECO:0000259" key="1">
    <source>
        <dbReference type="Pfam" id="PF00535"/>
    </source>
</evidence>
<gene>
    <name evidence="2" type="ORF">F3B98_29230</name>
</gene>
<name>A0A642C480_BACOV</name>
<dbReference type="Gene3D" id="3.90.550.10">
    <property type="entry name" value="Spore Coat Polysaccharide Biosynthesis Protein SpsA, Chain A"/>
    <property type="match status" value="1"/>
</dbReference>
<feature type="non-terminal residue" evidence="2">
    <location>
        <position position="188"/>
    </location>
</feature>
<dbReference type="Proteomes" id="UP000435985">
    <property type="component" value="Unassembled WGS sequence"/>
</dbReference>
<organism evidence="2 3">
    <name type="scientific">Bacteroides ovatus</name>
    <dbReference type="NCBI Taxonomy" id="28116"/>
    <lineage>
        <taxon>Bacteria</taxon>
        <taxon>Pseudomonadati</taxon>
        <taxon>Bacteroidota</taxon>
        <taxon>Bacteroidia</taxon>
        <taxon>Bacteroidales</taxon>
        <taxon>Bacteroidaceae</taxon>
        <taxon>Bacteroides</taxon>
    </lineage>
</organism>
<keyword evidence="2" id="KW-0808">Transferase</keyword>
<proteinExistence type="predicted"/>
<dbReference type="InterPro" id="IPR029044">
    <property type="entry name" value="Nucleotide-diphossugar_trans"/>
</dbReference>
<evidence type="ECO:0000313" key="3">
    <source>
        <dbReference type="Proteomes" id="UP000435985"/>
    </source>
</evidence>
<dbReference type="InterPro" id="IPR001173">
    <property type="entry name" value="Glyco_trans_2-like"/>
</dbReference>
<dbReference type="Pfam" id="PF00535">
    <property type="entry name" value="Glycos_transf_2"/>
    <property type="match status" value="1"/>
</dbReference>
<dbReference type="PANTHER" id="PTHR22916">
    <property type="entry name" value="GLYCOSYLTRANSFERASE"/>
    <property type="match status" value="1"/>
</dbReference>
<accession>A0A642C480</accession>
<evidence type="ECO:0000313" key="2">
    <source>
        <dbReference type="EMBL" id="KAA4656994.1"/>
    </source>
</evidence>
<feature type="domain" description="Glycosyltransferase 2-like" evidence="1">
    <location>
        <begin position="7"/>
        <end position="145"/>
    </location>
</feature>
<dbReference type="CDD" id="cd00761">
    <property type="entry name" value="Glyco_tranf_GTA_type"/>
    <property type="match status" value="1"/>
</dbReference>
<protein>
    <submittedName>
        <fullName evidence="2">Glycosyltransferase family 2 protein</fullName>
    </submittedName>
</protein>